<accession>A0A2M7AXE5</accession>
<dbReference type="EMBL" id="PEVY01000030">
    <property type="protein sequence ID" value="PIU75311.1"/>
    <property type="molecule type" value="Genomic_DNA"/>
</dbReference>
<name>A0A2M7AXE5_9BACT</name>
<protein>
    <submittedName>
        <fullName evidence="1">Uncharacterized protein</fullName>
    </submittedName>
</protein>
<proteinExistence type="predicted"/>
<sequence>MNYHGQARWRPQATFRLVLSFFIYGQSPWYSRNGNKIYLLEKNCICKKVKVEVEVGFEEVIKESIIIILERHFRKIL</sequence>
<organism evidence="1 2">
    <name type="scientific">Candidatus Portnoybacteria bacterium CG06_land_8_20_14_3_00_39_12</name>
    <dbReference type="NCBI Taxonomy" id="1974809"/>
    <lineage>
        <taxon>Bacteria</taxon>
        <taxon>Candidatus Portnoyibacteriota</taxon>
    </lineage>
</organism>
<comment type="caution">
    <text evidence="1">The sequence shown here is derived from an EMBL/GenBank/DDBJ whole genome shotgun (WGS) entry which is preliminary data.</text>
</comment>
<gene>
    <name evidence="1" type="ORF">COS76_01440</name>
</gene>
<evidence type="ECO:0000313" key="2">
    <source>
        <dbReference type="Proteomes" id="UP000228775"/>
    </source>
</evidence>
<dbReference type="AlphaFoldDB" id="A0A2M7AXE5"/>
<dbReference type="Proteomes" id="UP000228775">
    <property type="component" value="Unassembled WGS sequence"/>
</dbReference>
<evidence type="ECO:0000313" key="1">
    <source>
        <dbReference type="EMBL" id="PIU75311.1"/>
    </source>
</evidence>
<reference evidence="2" key="1">
    <citation type="submission" date="2017-09" db="EMBL/GenBank/DDBJ databases">
        <title>Depth-based differentiation of microbial function through sediment-hosted aquifers and enrichment of novel symbionts in the deep terrestrial subsurface.</title>
        <authorList>
            <person name="Probst A.J."/>
            <person name="Ladd B."/>
            <person name="Jarett J.K."/>
            <person name="Geller-Mcgrath D.E."/>
            <person name="Sieber C.M.K."/>
            <person name="Emerson J.B."/>
            <person name="Anantharaman K."/>
            <person name="Thomas B.C."/>
            <person name="Malmstrom R."/>
            <person name="Stieglmeier M."/>
            <person name="Klingl A."/>
            <person name="Woyke T."/>
            <person name="Ryan C.M."/>
            <person name="Banfield J.F."/>
        </authorList>
    </citation>
    <scope>NUCLEOTIDE SEQUENCE [LARGE SCALE GENOMIC DNA]</scope>
</reference>